<dbReference type="EMBL" id="JNBS01000755">
    <property type="protein sequence ID" value="OQS03828.1"/>
    <property type="molecule type" value="Genomic_DNA"/>
</dbReference>
<feature type="repeat" description="ANK" evidence="3">
    <location>
        <begin position="776"/>
        <end position="809"/>
    </location>
</feature>
<keyword evidence="4" id="KW-1133">Transmembrane helix</keyword>
<sequence length="1602" mass="183348">MSYGSFADSNNPITKLEQKYVRSYEDDDAIEENYDMQDVLDSFFRGNIDPIVQRLKSGEFTDDDLLAGDIADGNILSWAVEFNYHEVVSLLLEKVNYKLLPDHATIPINVAVTYNYVSIVEILIKKMDDIDLTKQQLLHKAVKNQANEILQLLLQKGAEVNEADKDGKTALYEAANCGNVLGVKILLKHGASINQRASNGKTPMHAAVCFDQDTNNAQQIIDLLSIDFADLDIKDNEGKNILDACTSDKLRDQILSEIEYRKDKPFHAMARCCNENNINRWLEHVDPEHFLFDGCKWVGIVKENDRRTNIKIVLNLKIFATPSEKESIKYRFFGIIRYAVGTVGTVVGTWMSDDTICITTKNDIFTGNLDKKKRLLKVVHEDLGDIAFKFPHWSCTRCDELIPLQDSLCLTCAPSPLNDDVTKEWIEEKCDRLEKWIESLEDNDVINDFDHNGRTAIACAAMYGSKKMLDLLYIYGKVSPENEDEKNPADYAIGRKLFCRGSLEEQSNVDTLKCLEIIQSDSNLQINKSLIPQMQVRGTKYERCNGDCQKTKEINLVELARDKKWAAIESILRESEPSESAINELDTSGKALVHYICESNKVCLFKLLCKKENFKLNIMTNDNKYPLYFAAKYKRLNMSRALLEAGAEPTILNAGWDIIFGRNHLDALESSNKVKGFLVGKADLKAKYPLYYLAQVENLTEAEKYKKYKKSAMHVAIEKQLPRQVLTNLVEEDFTIIDAKDTNGVTPLMLAVQMDLNNYVKFLLENDADVDAKGKLGRTALMLAALKGSSKKIVKSLLEKVADIDIEDDNHKTVLNLLDDELLKAKNKDYMKIKRIIIRTDEGRESSVEYQEKVKKSLNDLDVIDAFYGNGFSKAINCSPVLGRTFLNDCVMIDRYLVKFENLHIVYGAKVRESALYSVLNMKTDNEDLINQAKTECLEHVVIRRIMEIKWELFAQRKYIESLLIYILLLSSMSISSILFDKKIFDKTGLNEATLEKVIDQQKSTMDFCVIYGTIVMVFAATSYILVQGLRPRNLWRLARIFYDRSYDFNPKIKIPDLQIHKHTAKKYILFLTIALTSLISFLALEFINAFGLEQHFMLFNNLVLAASSFYFILTEYHELKAARWSYFKDILNWMQSAVYLLIFFLFVPMKLGLYLTGDISIQIGVGGIITIFLWILSLQFLEVVASTSYLLPLAAKLMGDVANSLIFLGVFQIADENFFGSLSQSFYSTYFVLFGQFPTESLSAFSDISSTGEHFLYLFAVILMMFHAAAVPIILMNLLMASMNKTVDGGLERARTEALSAYAKAILRLEISNYSKEENEKLTYFDKNEKLLNPIFTQSVRKASLNITPEQEKMIQDHLKTTHSRLKKVKWLNKQVVKEFGTIKKRLEHLTHFCDIDIKNTFKKELEITEKYQKALDFLLRILGNYRDQTVVLEKFQKRVRKVIVDMAKEFKDMWTLDFDTPEHKEGVLLYQLVHRTDLSEDCASVNNFISELFDAAINEAKIAQTKEPKTSEVVSLLDTIKKENDTKLQSIASNNNEMQVKLDNMEKKYCETLEKLESRDAKYSATLEKHESIYAKYSESLEKLDVLMTKLQTVKQSDYE</sequence>
<protein>
    <recommendedName>
        <fullName evidence="7">Ion transport domain-containing protein</fullName>
    </recommendedName>
</protein>
<evidence type="ECO:0000313" key="5">
    <source>
        <dbReference type="EMBL" id="OQS03828.1"/>
    </source>
</evidence>
<feature type="transmembrane region" description="Helical" evidence="4">
    <location>
        <begin position="1256"/>
        <end position="1276"/>
    </location>
</feature>
<dbReference type="PROSITE" id="PS50088">
    <property type="entry name" value="ANK_REPEAT"/>
    <property type="match status" value="6"/>
</dbReference>
<dbReference type="PANTHER" id="PTHR24123">
    <property type="entry name" value="ANKYRIN REPEAT-CONTAINING"/>
    <property type="match status" value="1"/>
</dbReference>
<feature type="transmembrane region" description="Helical" evidence="4">
    <location>
        <begin position="1138"/>
        <end position="1156"/>
    </location>
</feature>
<dbReference type="InterPro" id="IPR036770">
    <property type="entry name" value="Ankyrin_rpt-contain_sf"/>
</dbReference>
<dbReference type="OrthoDB" id="533508at2759"/>
<feature type="transmembrane region" description="Helical" evidence="4">
    <location>
        <begin position="1010"/>
        <end position="1027"/>
    </location>
</feature>
<evidence type="ECO:0000256" key="1">
    <source>
        <dbReference type="ARBA" id="ARBA00022737"/>
    </source>
</evidence>
<dbReference type="PANTHER" id="PTHR24123:SF33">
    <property type="entry name" value="PROTEIN HOS4"/>
    <property type="match status" value="1"/>
</dbReference>
<keyword evidence="1" id="KW-0677">Repeat</keyword>
<dbReference type="InterPro" id="IPR002110">
    <property type="entry name" value="Ankyrin_rpt"/>
</dbReference>
<dbReference type="STRING" id="74557.A0A1W0A0N3"/>
<dbReference type="SMART" id="SM00248">
    <property type="entry name" value="ANK"/>
    <property type="match status" value="10"/>
</dbReference>
<keyword evidence="2 3" id="KW-0040">ANK repeat</keyword>
<dbReference type="Proteomes" id="UP000243217">
    <property type="component" value="Unassembled WGS sequence"/>
</dbReference>
<dbReference type="Pfam" id="PF12796">
    <property type="entry name" value="Ank_2"/>
    <property type="match status" value="3"/>
</dbReference>
<feature type="repeat" description="ANK" evidence="3">
    <location>
        <begin position="166"/>
        <end position="198"/>
    </location>
</feature>
<feature type="transmembrane region" description="Helical" evidence="4">
    <location>
        <begin position="963"/>
        <end position="980"/>
    </location>
</feature>
<feature type="repeat" description="ANK" evidence="3">
    <location>
        <begin position="743"/>
        <end position="775"/>
    </location>
</feature>
<reference evidence="5 6" key="1">
    <citation type="journal article" date="2014" name="Genome Biol. Evol.">
        <title>The secreted proteins of Achlya hypogyna and Thraustotheca clavata identify the ancestral oomycete secretome and reveal gene acquisitions by horizontal gene transfer.</title>
        <authorList>
            <person name="Misner I."/>
            <person name="Blouin N."/>
            <person name="Leonard G."/>
            <person name="Richards T.A."/>
            <person name="Lane C.E."/>
        </authorList>
    </citation>
    <scope>NUCLEOTIDE SEQUENCE [LARGE SCALE GENOMIC DNA]</scope>
    <source>
        <strain evidence="5 6">ATCC 34112</strain>
    </source>
</reference>
<keyword evidence="4" id="KW-0472">Membrane</keyword>
<organism evidence="5 6">
    <name type="scientific">Thraustotheca clavata</name>
    <dbReference type="NCBI Taxonomy" id="74557"/>
    <lineage>
        <taxon>Eukaryota</taxon>
        <taxon>Sar</taxon>
        <taxon>Stramenopiles</taxon>
        <taxon>Oomycota</taxon>
        <taxon>Saprolegniomycetes</taxon>
        <taxon>Saprolegniales</taxon>
        <taxon>Achlyaceae</taxon>
        <taxon>Thraustotheca</taxon>
    </lineage>
</organism>
<evidence type="ECO:0000256" key="4">
    <source>
        <dbReference type="SAM" id="Phobius"/>
    </source>
</evidence>
<dbReference type="InterPro" id="IPR051165">
    <property type="entry name" value="Multifunctional_ANK_Repeat"/>
</dbReference>
<name>A0A1W0A0N3_9STRA</name>
<dbReference type="Gene3D" id="1.25.40.20">
    <property type="entry name" value="Ankyrin repeat-containing domain"/>
    <property type="match status" value="3"/>
</dbReference>
<keyword evidence="6" id="KW-1185">Reference proteome</keyword>
<feature type="repeat" description="ANK" evidence="3">
    <location>
        <begin position="133"/>
        <end position="165"/>
    </location>
</feature>
<feature type="repeat" description="ANK" evidence="3">
    <location>
        <begin position="622"/>
        <end position="654"/>
    </location>
</feature>
<proteinExistence type="predicted"/>
<feature type="repeat" description="ANK" evidence="3">
    <location>
        <begin position="199"/>
        <end position="236"/>
    </location>
</feature>
<comment type="caution">
    <text evidence="5">The sequence shown here is derived from an EMBL/GenBank/DDBJ whole genome shotgun (WGS) entry which is preliminary data.</text>
</comment>
<feature type="transmembrane region" description="Helical" evidence="4">
    <location>
        <begin position="1068"/>
        <end position="1091"/>
    </location>
</feature>
<accession>A0A1W0A0N3</accession>
<dbReference type="Pfam" id="PF00023">
    <property type="entry name" value="Ank"/>
    <property type="match status" value="1"/>
</dbReference>
<evidence type="ECO:0000313" key="6">
    <source>
        <dbReference type="Proteomes" id="UP000243217"/>
    </source>
</evidence>
<feature type="transmembrane region" description="Helical" evidence="4">
    <location>
        <begin position="1097"/>
        <end position="1117"/>
    </location>
</feature>
<dbReference type="SUPFAM" id="SSF48403">
    <property type="entry name" value="Ankyrin repeat"/>
    <property type="match status" value="2"/>
</dbReference>
<keyword evidence="4" id="KW-0812">Transmembrane</keyword>
<gene>
    <name evidence="5" type="ORF">THRCLA_03879</name>
</gene>
<evidence type="ECO:0000256" key="2">
    <source>
        <dbReference type="ARBA" id="ARBA00023043"/>
    </source>
</evidence>
<feature type="transmembrane region" description="Helical" evidence="4">
    <location>
        <begin position="1162"/>
        <end position="1182"/>
    </location>
</feature>
<dbReference type="PROSITE" id="PS50297">
    <property type="entry name" value="ANK_REP_REGION"/>
    <property type="match status" value="4"/>
</dbReference>
<evidence type="ECO:0000256" key="3">
    <source>
        <dbReference type="PROSITE-ProRule" id="PRU00023"/>
    </source>
</evidence>
<feature type="transmembrane region" description="Helical" evidence="4">
    <location>
        <begin position="1194"/>
        <end position="1215"/>
    </location>
</feature>
<evidence type="ECO:0008006" key="7">
    <source>
        <dbReference type="Google" id="ProtNLM"/>
    </source>
</evidence>